<evidence type="ECO:0000256" key="3">
    <source>
        <dbReference type="ARBA" id="ARBA00023082"/>
    </source>
</evidence>
<accession>A0ABT6CMW5</accession>
<dbReference type="Pfam" id="PF04542">
    <property type="entry name" value="Sigma70_r2"/>
    <property type="match status" value="1"/>
</dbReference>
<dbReference type="Gene3D" id="1.10.10.10">
    <property type="entry name" value="Winged helix-like DNA-binding domain superfamily/Winged helix DNA-binding domain"/>
    <property type="match status" value="1"/>
</dbReference>
<evidence type="ECO:0000256" key="4">
    <source>
        <dbReference type="ARBA" id="ARBA00023163"/>
    </source>
</evidence>
<dbReference type="EMBL" id="JAROCY010000009">
    <property type="protein sequence ID" value="MDF8333677.1"/>
    <property type="molecule type" value="Genomic_DNA"/>
</dbReference>
<organism evidence="8 9">
    <name type="scientific">Novosphingobium cyanobacteriorum</name>
    <dbReference type="NCBI Taxonomy" id="3024215"/>
    <lineage>
        <taxon>Bacteria</taxon>
        <taxon>Pseudomonadati</taxon>
        <taxon>Pseudomonadota</taxon>
        <taxon>Alphaproteobacteria</taxon>
        <taxon>Sphingomonadales</taxon>
        <taxon>Sphingomonadaceae</taxon>
        <taxon>Novosphingobium</taxon>
    </lineage>
</organism>
<proteinExistence type="inferred from homology"/>
<dbReference type="InterPro" id="IPR013249">
    <property type="entry name" value="RNA_pol_sigma70_r4_t2"/>
</dbReference>
<feature type="region of interest" description="Disordered" evidence="5">
    <location>
        <begin position="95"/>
        <end position="115"/>
    </location>
</feature>
<sequence>MTQSTSPTSSLQEQSGEALVACAAASIPDLETLYREHRLPLLRRLVRKAGIERAEDLVQQVFLRLVRRESREAPIEAPAGYLAAAAANALRDLERSARRSETAHHVPLDEEDPAGIDPVRHLEARDRLMRIDNALARMKPLTREIFLARRLDGYSYAEIAQKTGLSVRGVEKQMARALVQLSRFRSDA</sequence>
<protein>
    <submittedName>
        <fullName evidence="8">Sigma-70 family RNA polymerase sigma factor</fullName>
    </submittedName>
</protein>
<evidence type="ECO:0000256" key="5">
    <source>
        <dbReference type="SAM" id="MobiDB-lite"/>
    </source>
</evidence>
<dbReference type="InterPro" id="IPR039425">
    <property type="entry name" value="RNA_pol_sigma-70-like"/>
</dbReference>
<dbReference type="InterPro" id="IPR014284">
    <property type="entry name" value="RNA_pol_sigma-70_dom"/>
</dbReference>
<evidence type="ECO:0000256" key="1">
    <source>
        <dbReference type="ARBA" id="ARBA00010641"/>
    </source>
</evidence>
<gene>
    <name evidence="8" type="ORF">POM99_10735</name>
</gene>
<comment type="similarity">
    <text evidence="1">Belongs to the sigma-70 factor family. ECF subfamily.</text>
</comment>
<comment type="caution">
    <text evidence="8">The sequence shown here is derived from an EMBL/GenBank/DDBJ whole genome shotgun (WGS) entry which is preliminary data.</text>
</comment>
<dbReference type="InterPro" id="IPR013324">
    <property type="entry name" value="RNA_pol_sigma_r3/r4-like"/>
</dbReference>
<dbReference type="InterPro" id="IPR013325">
    <property type="entry name" value="RNA_pol_sigma_r2"/>
</dbReference>
<name>A0ABT6CMW5_9SPHN</name>
<dbReference type="PANTHER" id="PTHR43133:SF63">
    <property type="entry name" value="RNA POLYMERASE SIGMA FACTOR FECI-RELATED"/>
    <property type="match status" value="1"/>
</dbReference>
<dbReference type="Gene3D" id="1.10.1740.10">
    <property type="match status" value="1"/>
</dbReference>
<dbReference type="InterPro" id="IPR007627">
    <property type="entry name" value="RNA_pol_sigma70_r2"/>
</dbReference>
<keyword evidence="2" id="KW-0805">Transcription regulation</keyword>
<dbReference type="NCBIfam" id="TIGR02937">
    <property type="entry name" value="sigma70-ECF"/>
    <property type="match status" value="1"/>
</dbReference>
<keyword evidence="4" id="KW-0804">Transcription</keyword>
<dbReference type="SUPFAM" id="SSF88946">
    <property type="entry name" value="Sigma2 domain of RNA polymerase sigma factors"/>
    <property type="match status" value="1"/>
</dbReference>
<dbReference type="SUPFAM" id="SSF88659">
    <property type="entry name" value="Sigma3 and sigma4 domains of RNA polymerase sigma factors"/>
    <property type="match status" value="1"/>
</dbReference>
<evidence type="ECO:0000259" key="7">
    <source>
        <dbReference type="Pfam" id="PF08281"/>
    </source>
</evidence>
<evidence type="ECO:0000313" key="8">
    <source>
        <dbReference type="EMBL" id="MDF8333677.1"/>
    </source>
</evidence>
<dbReference type="InterPro" id="IPR036388">
    <property type="entry name" value="WH-like_DNA-bd_sf"/>
</dbReference>
<feature type="compositionally biased region" description="Basic and acidic residues" evidence="5">
    <location>
        <begin position="95"/>
        <end position="108"/>
    </location>
</feature>
<feature type="domain" description="RNA polymerase sigma factor 70 region 4 type 2" evidence="7">
    <location>
        <begin position="129"/>
        <end position="181"/>
    </location>
</feature>
<dbReference type="Pfam" id="PF08281">
    <property type="entry name" value="Sigma70_r4_2"/>
    <property type="match status" value="1"/>
</dbReference>
<feature type="domain" description="RNA polymerase sigma-70 region 2" evidence="6">
    <location>
        <begin position="37"/>
        <end position="99"/>
    </location>
</feature>
<evidence type="ECO:0000256" key="2">
    <source>
        <dbReference type="ARBA" id="ARBA00023015"/>
    </source>
</evidence>
<keyword evidence="3" id="KW-0731">Sigma factor</keyword>
<dbReference type="Proteomes" id="UP001222770">
    <property type="component" value="Unassembled WGS sequence"/>
</dbReference>
<reference evidence="8 9" key="1">
    <citation type="submission" date="2023-03" db="EMBL/GenBank/DDBJ databases">
        <title>Novosphingobium cyanobacteriorum sp. nov., isolated from a eutrophic reservoir during the Microcystis bloom period.</title>
        <authorList>
            <person name="Kang M."/>
            <person name="Le V."/>
            <person name="Ko S.-R."/>
            <person name="Lee S.-A."/>
            <person name="Ahn C.-Y."/>
        </authorList>
    </citation>
    <scope>NUCLEOTIDE SEQUENCE [LARGE SCALE GENOMIC DNA]</scope>
    <source>
        <strain evidence="8 9">HBC54</strain>
    </source>
</reference>
<dbReference type="RefSeq" id="WP_277277607.1">
    <property type="nucleotide sequence ID" value="NZ_JAROCY010000009.1"/>
</dbReference>
<evidence type="ECO:0000313" key="9">
    <source>
        <dbReference type="Proteomes" id="UP001222770"/>
    </source>
</evidence>
<keyword evidence="9" id="KW-1185">Reference proteome</keyword>
<dbReference type="PANTHER" id="PTHR43133">
    <property type="entry name" value="RNA POLYMERASE ECF-TYPE SIGMA FACTO"/>
    <property type="match status" value="1"/>
</dbReference>
<evidence type="ECO:0000259" key="6">
    <source>
        <dbReference type="Pfam" id="PF04542"/>
    </source>
</evidence>